<gene>
    <name evidence="3" type="ORF">AMEX_G24171</name>
</gene>
<protein>
    <recommendedName>
        <fullName evidence="2">MADF domain-containing protein</fullName>
    </recommendedName>
</protein>
<dbReference type="PROSITE" id="PS51029">
    <property type="entry name" value="MADF"/>
    <property type="match status" value="1"/>
</dbReference>
<dbReference type="EMBL" id="JAICCE010000021">
    <property type="protein sequence ID" value="KAG9262402.1"/>
    <property type="molecule type" value="Genomic_DNA"/>
</dbReference>
<organism evidence="3 4">
    <name type="scientific">Astyanax mexicanus</name>
    <name type="common">Blind cave fish</name>
    <name type="synonym">Astyanax fasciatus mexicanus</name>
    <dbReference type="NCBI Taxonomy" id="7994"/>
    <lineage>
        <taxon>Eukaryota</taxon>
        <taxon>Metazoa</taxon>
        <taxon>Chordata</taxon>
        <taxon>Craniata</taxon>
        <taxon>Vertebrata</taxon>
        <taxon>Euteleostomi</taxon>
        <taxon>Actinopterygii</taxon>
        <taxon>Neopterygii</taxon>
        <taxon>Teleostei</taxon>
        <taxon>Ostariophysi</taxon>
        <taxon>Characiformes</taxon>
        <taxon>Characoidei</taxon>
        <taxon>Acestrorhamphidae</taxon>
        <taxon>Acestrorhamphinae</taxon>
        <taxon>Astyanax</taxon>
    </lineage>
</organism>
<evidence type="ECO:0000259" key="2">
    <source>
        <dbReference type="PROSITE" id="PS51029"/>
    </source>
</evidence>
<dbReference type="Proteomes" id="UP000752171">
    <property type="component" value="Unassembled WGS sequence"/>
</dbReference>
<dbReference type="InterPro" id="IPR039353">
    <property type="entry name" value="TF_Adf1"/>
</dbReference>
<dbReference type="GO" id="GO:0006357">
    <property type="term" value="P:regulation of transcription by RNA polymerase II"/>
    <property type="evidence" value="ECO:0007669"/>
    <property type="project" value="TreeGrafter"/>
</dbReference>
<dbReference type="InterPro" id="IPR006578">
    <property type="entry name" value="MADF-dom"/>
</dbReference>
<evidence type="ECO:0000256" key="1">
    <source>
        <dbReference type="SAM" id="MobiDB-lite"/>
    </source>
</evidence>
<evidence type="ECO:0000313" key="4">
    <source>
        <dbReference type="Proteomes" id="UP000752171"/>
    </source>
</evidence>
<name>A0A8T2KXJ1_ASTMX</name>
<evidence type="ECO:0000313" key="3">
    <source>
        <dbReference type="EMBL" id="KAG9262402.1"/>
    </source>
</evidence>
<dbReference type="Pfam" id="PF10545">
    <property type="entry name" value="MADF_DNA_bdg"/>
    <property type="match status" value="1"/>
</dbReference>
<reference evidence="3 4" key="1">
    <citation type="submission" date="2021-07" db="EMBL/GenBank/DDBJ databases">
        <authorList>
            <person name="Imarazene B."/>
            <person name="Zahm M."/>
            <person name="Klopp C."/>
            <person name="Cabau C."/>
            <person name="Beille S."/>
            <person name="Jouanno E."/>
            <person name="Castinel A."/>
            <person name="Lluch J."/>
            <person name="Gil L."/>
            <person name="Kuchtly C."/>
            <person name="Lopez Roques C."/>
            <person name="Donnadieu C."/>
            <person name="Parrinello H."/>
            <person name="Journot L."/>
            <person name="Du K."/>
            <person name="Schartl M."/>
            <person name="Retaux S."/>
            <person name="Guiguen Y."/>
        </authorList>
    </citation>
    <scope>NUCLEOTIDE SEQUENCE [LARGE SCALE GENOMIC DNA]</scope>
    <source>
        <strain evidence="3">Pach_M1</strain>
        <tissue evidence="3">Testis</tissue>
    </source>
</reference>
<feature type="compositionally biased region" description="Low complexity" evidence="1">
    <location>
        <begin position="183"/>
        <end position="197"/>
    </location>
</feature>
<feature type="region of interest" description="Disordered" evidence="1">
    <location>
        <begin position="183"/>
        <end position="207"/>
    </location>
</feature>
<dbReference type="SMART" id="SM00595">
    <property type="entry name" value="MADF"/>
    <property type="match status" value="1"/>
</dbReference>
<dbReference type="KEGG" id="amex:103030825"/>
<comment type="caution">
    <text evidence="3">The sequence shown here is derived from an EMBL/GenBank/DDBJ whole genome shotgun (WGS) entry which is preliminary data.</text>
</comment>
<dbReference type="GO" id="GO:0005667">
    <property type="term" value="C:transcription regulator complex"/>
    <property type="evidence" value="ECO:0007669"/>
    <property type="project" value="TreeGrafter"/>
</dbReference>
<dbReference type="GO" id="GO:0005634">
    <property type="term" value="C:nucleus"/>
    <property type="evidence" value="ECO:0007669"/>
    <property type="project" value="TreeGrafter"/>
</dbReference>
<dbReference type="PANTHER" id="PTHR12243">
    <property type="entry name" value="MADF DOMAIN TRANSCRIPTION FACTOR"/>
    <property type="match status" value="1"/>
</dbReference>
<sequence length="274" mass="31549">MLLWWSGGGMNAFERKLAELVRSYPHLYDRSRREFRDVHVFADSWREIANKLGGDDPVECKVTWSNLRKKFSKARKRMICRSGGRAKDQTPKRYKELSWLNQFVHHRHIPTDPAITLTGPPITLTGPPITLTGPPITLTNRVCESLVETTDPSFDTSMNVKLEQPEDEREPFDIVCIEDSPSCSSTAESSSSMLLPSHENRTRRRSTTDSEIAKMFCELERFKAPDSADAHDRYVQTIADFMRGLSRIRCAHFKKRVNDIMYEMELEQLHESGL</sequence>
<dbReference type="AlphaFoldDB" id="A0A8T2KXJ1"/>
<feature type="domain" description="MADF" evidence="2">
    <location>
        <begin position="16"/>
        <end position="105"/>
    </location>
</feature>
<accession>A0A8T2KXJ1</accession>
<proteinExistence type="predicted"/>
<dbReference type="PANTHER" id="PTHR12243:SF69">
    <property type="entry name" value="SI:CH73-59F11.3"/>
    <property type="match status" value="1"/>
</dbReference>